<evidence type="ECO:0000313" key="3">
    <source>
        <dbReference type="Proteomes" id="UP000220158"/>
    </source>
</evidence>
<keyword evidence="3" id="KW-1185">Reference proteome</keyword>
<sequence>MNTFHYLKALSKCNNCYKKNYYFNQLRNESVTKRNKILKIKKISRLLKKNNRIKIDEEKEKINLQLSKENITSKNLLKYIENDKKLLLYTMCKIHEKNEINRKSALNELSFNIAEKIFHKENTLNIKEKLIYLSCINIKKYAEKINLIKDKNIKHMNEKNIFNYFCTILKNRKNYLVDKEIIDDILFFFKNKINKTSINNISIYLFNLSYLNSKTIIKTNILSYFVLYMLRYIKNKFKKRMSLTNALNFVELLTSIIHISKLKIEKNLEIEYDIEFINKIKMLNKNEYDIEVSNFSNMCKSLLSDKCANVLKKDLLYNDKEFYHYYNINGFIFKKEKNEYVDMYKDDEGKKNNISLLHDINSEIVYLIYFVNNSLVSLFKKCLNNFKKSILHKVSNDNLQSKFYIIGNYMFQCLHFNIFCKTLFQYFQEIIIYMSKSKKMLFFNLSPSDIVHLIHLLSVQYHLIRIDEIVESCILEKCLNALFIDDCKILSKKDKVLLYISVSKLLFFSKKNYIEKLNNILTNEFINCTYRDLYSIVYSLNCSKYYDLSFIESLLRNIYKLKHKYSSNQLLTIISIFYSFNLNLSIYNLLISYSNKNDIGSFKKDEKITIDKLKDNKEAKKLEEDLENKERILKELSSHIKENSNDSFVFNESDLLEFDSQNNSKSNISEESILMDDEEIKKYIKKKRKNQNRKW</sequence>
<organism evidence="2 3">
    <name type="scientific">Plasmodium relictum</name>
    <dbReference type="NCBI Taxonomy" id="85471"/>
    <lineage>
        <taxon>Eukaryota</taxon>
        <taxon>Sar</taxon>
        <taxon>Alveolata</taxon>
        <taxon>Apicomplexa</taxon>
        <taxon>Aconoidasida</taxon>
        <taxon>Haemosporida</taxon>
        <taxon>Plasmodiidae</taxon>
        <taxon>Plasmodium</taxon>
        <taxon>Plasmodium (Haemamoeba)</taxon>
    </lineage>
</organism>
<name>A0A1J1HBJ0_PLARL</name>
<dbReference type="AlphaFoldDB" id="A0A1J1HBJ0"/>
<dbReference type="OrthoDB" id="371577at2759"/>
<evidence type="ECO:0000313" key="2">
    <source>
        <dbReference type="EMBL" id="CRH02865.1"/>
    </source>
</evidence>
<dbReference type="KEGG" id="prel:PRELSG_1460000"/>
<accession>A0A1J1HBJ0</accession>
<reference evidence="2 3" key="1">
    <citation type="submission" date="2015-04" db="EMBL/GenBank/DDBJ databases">
        <authorList>
            <consortium name="Pathogen Informatics"/>
        </authorList>
    </citation>
    <scope>NUCLEOTIDE SEQUENCE [LARGE SCALE GENOMIC DNA]</scope>
    <source>
        <strain evidence="2 3">SGS1</strain>
    </source>
</reference>
<dbReference type="VEuPathDB" id="PlasmoDB:PRELSG_1460000"/>
<dbReference type="OMA" id="CSKFCDL"/>
<evidence type="ECO:0000256" key="1">
    <source>
        <dbReference type="SAM" id="Coils"/>
    </source>
</evidence>
<proteinExistence type="predicted"/>
<dbReference type="RefSeq" id="XP_028535385.1">
    <property type="nucleotide sequence ID" value="XM_028679698.1"/>
</dbReference>
<keyword evidence="1" id="KW-0175">Coiled coil</keyword>
<gene>
    <name evidence="2" type="ORF">PRELSG_1460000</name>
</gene>
<feature type="coiled-coil region" evidence="1">
    <location>
        <begin position="603"/>
        <end position="646"/>
    </location>
</feature>
<dbReference type="EMBL" id="LN835309">
    <property type="protein sequence ID" value="CRH02865.1"/>
    <property type="molecule type" value="Genomic_DNA"/>
</dbReference>
<dbReference type="GeneID" id="39739032"/>
<dbReference type="Proteomes" id="UP000220158">
    <property type="component" value="Chromosome 14"/>
</dbReference>
<protein>
    <submittedName>
        <fullName evidence="2">Uncharacterized protein</fullName>
    </submittedName>
</protein>